<organism evidence="3 4">
    <name type="scientific">Serratia plymuthica</name>
    <dbReference type="NCBI Taxonomy" id="82996"/>
    <lineage>
        <taxon>Bacteria</taxon>
        <taxon>Pseudomonadati</taxon>
        <taxon>Pseudomonadota</taxon>
        <taxon>Gammaproteobacteria</taxon>
        <taxon>Enterobacterales</taxon>
        <taxon>Yersiniaceae</taxon>
        <taxon>Serratia</taxon>
    </lineage>
</organism>
<evidence type="ECO:0000313" key="3">
    <source>
        <dbReference type="EMBL" id="SQI42975.1"/>
    </source>
</evidence>
<dbReference type="EMBL" id="CP065673">
    <property type="protein sequence ID" value="QPS20186.1"/>
    <property type="molecule type" value="Genomic_DNA"/>
</dbReference>
<sequence>MAMMNCDNLQNRLAWRVLPAALLASGVLSLPAAAAQVAPPVYQPAEEWQFTVSPYLWAAGIRGDVGHRSTGTQFMKTDFSAIARDLDVAVMGMGEARKGPYSLLMDLMFIDTTTRNGLPDGAPASRLKVDSRTVSGFLGGGYTLLEEGGARLDATGGVRVWYSSTSLHFQGGIIDGASGSDRATWVDGVAGLRGQYALTPTVRLSAWGLAGGGQSRLDWDAAALLSWEFTPGFSAVAGYRAMGGDYRHNGFVYDVVQQGPILGMNGRF</sequence>
<feature type="signal peptide" evidence="1">
    <location>
        <begin position="1"/>
        <end position="34"/>
    </location>
</feature>
<dbReference type="STRING" id="82996.ADP72_20285"/>
<dbReference type="Proteomes" id="UP000594967">
    <property type="component" value="Chromosome"/>
</dbReference>
<protein>
    <recommendedName>
        <fullName evidence="6">Porin</fullName>
    </recommendedName>
</protein>
<proteinExistence type="predicted"/>
<evidence type="ECO:0000313" key="4">
    <source>
        <dbReference type="Proteomes" id="UP000248897"/>
    </source>
</evidence>
<dbReference type="Proteomes" id="UP000248897">
    <property type="component" value="Chromosome 1"/>
</dbReference>
<accession>A0A2X4XSJ3</accession>
<dbReference type="AlphaFoldDB" id="A0A2X4XSJ3"/>
<keyword evidence="5" id="KW-1185">Reference proteome</keyword>
<dbReference type="RefSeq" id="WP_081113131.1">
    <property type="nucleotide sequence ID" value="NZ_CAMITG010000005.1"/>
</dbReference>
<evidence type="ECO:0000256" key="1">
    <source>
        <dbReference type="SAM" id="SignalP"/>
    </source>
</evidence>
<evidence type="ECO:0000313" key="5">
    <source>
        <dbReference type="Proteomes" id="UP000594967"/>
    </source>
</evidence>
<gene>
    <name evidence="2" type="ORF">I6G64_21945</name>
    <name evidence="3" type="ORF">NCTC12961_03840</name>
</gene>
<name>A0A2X4XSJ3_SERPL</name>
<keyword evidence="1" id="KW-0732">Signal</keyword>
<feature type="chain" id="PRO_5015964589" description="Porin" evidence="1">
    <location>
        <begin position="35"/>
        <end position="268"/>
    </location>
</feature>
<dbReference type="EMBL" id="LS483469">
    <property type="protein sequence ID" value="SQI42975.1"/>
    <property type="molecule type" value="Genomic_DNA"/>
</dbReference>
<evidence type="ECO:0000313" key="2">
    <source>
        <dbReference type="EMBL" id="QPS20186.1"/>
    </source>
</evidence>
<reference evidence="2 5" key="2">
    <citation type="submission" date="2020-12" db="EMBL/GenBank/DDBJ databases">
        <title>FDA dAtabase for Regulatory Grade micrObial Sequences (FDA-ARGOS): Supporting development and validation of Infectious Disease Dx tests.</title>
        <authorList>
            <person name="Sproer C."/>
            <person name="Gronow S."/>
            <person name="Severitt S."/>
            <person name="Schroder I."/>
            <person name="Tallon L."/>
            <person name="Sadzewicz L."/>
            <person name="Zhao X."/>
            <person name="Boylan J."/>
            <person name="Ott S."/>
            <person name="Bowen H."/>
            <person name="Vavikolanu K."/>
            <person name="Mehta A."/>
            <person name="Aluvathingal J."/>
            <person name="Nadendla S."/>
            <person name="Lowell S."/>
            <person name="Myers T."/>
            <person name="Yan Y."/>
            <person name="Sichtig H."/>
        </authorList>
    </citation>
    <scope>NUCLEOTIDE SEQUENCE [LARGE SCALE GENOMIC DNA]</scope>
    <source>
        <strain evidence="2 5">FDAARGOS_907</strain>
    </source>
</reference>
<evidence type="ECO:0008006" key="6">
    <source>
        <dbReference type="Google" id="ProtNLM"/>
    </source>
</evidence>
<reference evidence="3 4" key="1">
    <citation type="submission" date="2018-06" db="EMBL/GenBank/DDBJ databases">
        <authorList>
            <consortium name="Pathogen Informatics"/>
            <person name="Doyle S."/>
        </authorList>
    </citation>
    <scope>NUCLEOTIDE SEQUENCE [LARGE SCALE GENOMIC DNA]</scope>
    <source>
        <strain evidence="3 4">NCTC12961</strain>
    </source>
</reference>